<dbReference type="Gene3D" id="3.90.320.10">
    <property type="match status" value="1"/>
</dbReference>
<keyword evidence="6 9" id="KW-0411">Iron-sulfur</keyword>
<evidence type="ECO:0000256" key="3">
    <source>
        <dbReference type="ARBA" id="ARBA00022801"/>
    </source>
</evidence>
<keyword evidence="2 9" id="KW-0479">Metal-binding</keyword>
<dbReference type="EC" id="3.1.12.1" evidence="9"/>
<evidence type="ECO:0000256" key="8">
    <source>
        <dbReference type="ARBA" id="ARBA00023211"/>
    </source>
</evidence>
<keyword evidence="8 9" id="KW-0464">Manganese</keyword>
<dbReference type="InterPro" id="IPR011604">
    <property type="entry name" value="PDDEXK-like_dom_sf"/>
</dbReference>
<evidence type="ECO:0000256" key="5">
    <source>
        <dbReference type="ARBA" id="ARBA00023004"/>
    </source>
</evidence>
<gene>
    <name evidence="11" type="primary">cas4</name>
    <name evidence="11" type="ORF">HHU12_21365</name>
</gene>
<comment type="cofactor">
    <cofactor evidence="9">
        <name>Mg(2+)</name>
        <dbReference type="ChEBI" id="CHEBI:18420"/>
    </cofactor>
    <cofactor evidence="9">
        <name>Mn(2+)</name>
        <dbReference type="ChEBI" id="CHEBI:29035"/>
    </cofactor>
    <text evidence="9">Mg(2+) or Mn(2+) required for ssDNA cleavage activity.</text>
</comment>
<evidence type="ECO:0000256" key="4">
    <source>
        <dbReference type="ARBA" id="ARBA00022839"/>
    </source>
</evidence>
<keyword evidence="12" id="KW-1185">Reference proteome</keyword>
<dbReference type="RefSeq" id="WP_169658772.1">
    <property type="nucleotide sequence ID" value="NZ_JABANE010000067.1"/>
</dbReference>
<keyword evidence="3 9" id="KW-0378">Hydrolase</keyword>
<comment type="similarity">
    <text evidence="9">Belongs to the CRISPR-associated exonuclease Cas4 family.</text>
</comment>
<comment type="function">
    <text evidence="9">CRISPR (clustered regularly interspaced short palindromic repeat) is an adaptive immune system that provides protection against mobile genetic elements (viruses, transposable elements and conjugative plasmids). CRISPR clusters contain sequences complementary to antecedent mobile elements and target invading nucleic acids. CRISPR clusters are transcribed and processed into CRISPR RNA (crRNA).</text>
</comment>
<dbReference type="EMBL" id="JABANE010000067">
    <property type="protein sequence ID" value="NME70539.1"/>
    <property type="molecule type" value="Genomic_DNA"/>
</dbReference>
<dbReference type="Pfam" id="PF01930">
    <property type="entry name" value="Cas_Cas4"/>
    <property type="match status" value="1"/>
</dbReference>
<evidence type="ECO:0000256" key="7">
    <source>
        <dbReference type="ARBA" id="ARBA00023118"/>
    </source>
</evidence>
<keyword evidence="7 9" id="KW-0051">Antiviral defense</keyword>
<evidence type="ECO:0000256" key="2">
    <source>
        <dbReference type="ARBA" id="ARBA00022723"/>
    </source>
</evidence>
<dbReference type="InterPro" id="IPR013343">
    <property type="entry name" value="CRISPR-assoc_prot_Cas4"/>
</dbReference>
<dbReference type="GO" id="GO:0051607">
    <property type="term" value="P:defense response to virus"/>
    <property type="evidence" value="ECO:0007669"/>
    <property type="project" value="UniProtKB-KW"/>
</dbReference>
<keyword evidence="4 9" id="KW-0269">Exonuclease</keyword>
<evidence type="ECO:0000259" key="10">
    <source>
        <dbReference type="Pfam" id="PF01930"/>
    </source>
</evidence>
<sequence>MVTGQHIHYLHICKRKLWLLLKGISMETSSERVLEGKHLHDTAYKQRAEKWREIDLGCGKIDYFDPKTNTVMEVKTSDKMEWAHEAQVLFYLYTLEQMGVEKPNARLEYPLLRKTKELVMNDGLRAEVKKWKNEVEELYQITDCPPCIDKPFCKNCSFHDFCYIGHES</sequence>
<dbReference type="AlphaFoldDB" id="A0A7X9RXS1"/>
<dbReference type="GO" id="GO:0051536">
    <property type="term" value="F:iron-sulfur cluster binding"/>
    <property type="evidence" value="ECO:0007669"/>
    <property type="project" value="UniProtKB-KW"/>
</dbReference>
<dbReference type="PANTHER" id="PTHR37168:SF1">
    <property type="entry name" value="CRISPR-ASSOCIATED EXONUCLEASE CAS4"/>
    <property type="match status" value="1"/>
</dbReference>
<name>A0A7X9RXS1_9BACT</name>
<dbReference type="Proteomes" id="UP000576082">
    <property type="component" value="Unassembled WGS sequence"/>
</dbReference>
<comment type="cofactor">
    <cofactor evidence="9">
        <name>iron-sulfur cluster</name>
        <dbReference type="ChEBI" id="CHEBI:30408"/>
    </cofactor>
</comment>
<dbReference type="GO" id="GO:0004527">
    <property type="term" value="F:exonuclease activity"/>
    <property type="evidence" value="ECO:0007669"/>
    <property type="project" value="UniProtKB-KW"/>
</dbReference>
<dbReference type="InterPro" id="IPR022765">
    <property type="entry name" value="Dna2/Cas4_DUF83"/>
</dbReference>
<dbReference type="PANTHER" id="PTHR37168">
    <property type="entry name" value="CRISPR-ASSOCIATED EXONUCLEASE CAS4"/>
    <property type="match status" value="1"/>
</dbReference>
<comment type="caution">
    <text evidence="11">The sequence shown here is derived from an EMBL/GenBank/DDBJ whole genome shotgun (WGS) entry which is preliminary data.</text>
</comment>
<dbReference type="GO" id="GO:0046872">
    <property type="term" value="F:metal ion binding"/>
    <property type="evidence" value="ECO:0007669"/>
    <property type="project" value="UniProtKB-KW"/>
</dbReference>
<dbReference type="NCBIfam" id="TIGR00372">
    <property type="entry name" value="cas4"/>
    <property type="match status" value="1"/>
</dbReference>
<protein>
    <recommendedName>
        <fullName evidence="9">CRISPR-associated exonuclease Cas4</fullName>
        <ecNumber evidence="9">3.1.12.1</ecNumber>
    </recommendedName>
</protein>
<feature type="domain" description="DUF83" evidence="10">
    <location>
        <begin position="3"/>
        <end position="164"/>
    </location>
</feature>
<evidence type="ECO:0000313" key="11">
    <source>
        <dbReference type="EMBL" id="NME70539.1"/>
    </source>
</evidence>
<evidence type="ECO:0000313" key="12">
    <source>
        <dbReference type="Proteomes" id="UP000576082"/>
    </source>
</evidence>
<keyword evidence="1 9" id="KW-0540">Nuclease</keyword>
<accession>A0A7X9RXS1</accession>
<proteinExistence type="inferred from homology"/>
<reference evidence="11 12" key="1">
    <citation type="submission" date="2020-04" db="EMBL/GenBank/DDBJ databases">
        <title>Flammeovirga sp. SR4, a novel species isolated from seawater.</title>
        <authorList>
            <person name="Wang X."/>
        </authorList>
    </citation>
    <scope>NUCLEOTIDE SEQUENCE [LARGE SCALE GENOMIC DNA]</scope>
    <source>
        <strain evidence="11 12">ATCC 23126</strain>
    </source>
</reference>
<keyword evidence="5 9" id="KW-0408">Iron</keyword>
<evidence type="ECO:0000256" key="6">
    <source>
        <dbReference type="ARBA" id="ARBA00023014"/>
    </source>
</evidence>
<evidence type="ECO:0000256" key="9">
    <source>
        <dbReference type="RuleBase" id="RU365022"/>
    </source>
</evidence>
<organism evidence="11 12">
    <name type="scientific">Flammeovirga aprica JL-4</name>
    <dbReference type="NCBI Taxonomy" id="694437"/>
    <lineage>
        <taxon>Bacteria</taxon>
        <taxon>Pseudomonadati</taxon>
        <taxon>Bacteroidota</taxon>
        <taxon>Cytophagia</taxon>
        <taxon>Cytophagales</taxon>
        <taxon>Flammeovirgaceae</taxon>
        <taxon>Flammeovirga</taxon>
    </lineage>
</organism>
<evidence type="ECO:0000256" key="1">
    <source>
        <dbReference type="ARBA" id="ARBA00022722"/>
    </source>
</evidence>